<keyword evidence="5 6" id="KW-0472">Membrane</keyword>
<dbReference type="PANTHER" id="PTHR34478">
    <property type="entry name" value="PROTEIN LEMA"/>
    <property type="match status" value="1"/>
</dbReference>
<evidence type="ECO:0000313" key="7">
    <source>
        <dbReference type="EMBL" id="PZX39273.1"/>
    </source>
</evidence>
<organism evidence="7 8">
    <name type="scientific">Nonlabens dokdonensis</name>
    <dbReference type="NCBI Taxonomy" id="328515"/>
    <lineage>
        <taxon>Bacteria</taxon>
        <taxon>Pseudomonadati</taxon>
        <taxon>Bacteroidota</taxon>
        <taxon>Flavobacteriia</taxon>
        <taxon>Flavobacteriales</taxon>
        <taxon>Flavobacteriaceae</taxon>
        <taxon>Nonlabens</taxon>
    </lineage>
</organism>
<dbReference type="Gene3D" id="1.20.1440.20">
    <property type="entry name" value="LemA-like domain"/>
    <property type="match status" value="1"/>
</dbReference>
<dbReference type="EMBL" id="QKZR01000004">
    <property type="protein sequence ID" value="PZX39273.1"/>
    <property type="molecule type" value="Genomic_DNA"/>
</dbReference>
<keyword evidence="4 6" id="KW-1133">Transmembrane helix</keyword>
<protein>
    <submittedName>
        <fullName evidence="7">LemA protein</fullName>
    </submittedName>
</protein>
<evidence type="ECO:0000256" key="1">
    <source>
        <dbReference type="ARBA" id="ARBA00004167"/>
    </source>
</evidence>
<dbReference type="InterPro" id="IPR023353">
    <property type="entry name" value="LemA-like_dom_sf"/>
</dbReference>
<gene>
    <name evidence="7" type="ORF">LX97_02639</name>
</gene>
<dbReference type="PANTHER" id="PTHR34478:SF1">
    <property type="entry name" value="PROTEIN LEMA"/>
    <property type="match status" value="1"/>
</dbReference>
<dbReference type="SUPFAM" id="SSF140478">
    <property type="entry name" value="LemA-like"/>
    <property type="match status" value="1"/>
</dbReference>
<evidence type="ECO:0000256" key="2">
    <source>
        <dbReference type="ARBA" id="ARBA00008854"/>
    </source>
</evidence>
<sequence length="220" mass="25139">MLLVHYEPFFKALNEVFCSIIVIQMSKSTALIIIIVFLIVTSPFCFIGIPVLLIVYNGMVRQKNRVDMSYSGIDVVLKKRYDLIPNLVESVKEYMNHEKEVFESITSLRSKIPNATSKEERFEMENQMSQLLGGINVSMENYPDLKSNENMIQLQRTLTEMEEQISGARRAYNSNVLALNDKIVSIPTNVIAAYLEYKPAIYFEASESEKSNPNVSSLFK</sequence>
<evidence type="ECO:0000256" key="6">
    <source>
        <dbReference type="SAM" id="Phobius"/>
    </source>
</evidence>
<dbReference type="Pfam" id="PF04011">
    <property type="entry name" value="LemA"/>
    <property type="match status" value="1"/>
</dbReference>
<name>A0ABX5PWJ7_9FLAO</name>
<accession>A0ABX5PWJ7</accession>
<reference evidence="7 8" key="1">
    <citation type="submission" date="2018-06" db="EMBL/GenBank/DDBJ databases">
        <title>Genomic Encyclopedia of Archaeal and Bacterial Type Strains, Phase II (KMG-II): from individual species to whole genera.</title>
        <authorList>
            <person name="Goeker M."/>
        </authorList>
    </citation>
    <scope>NUCLEOTIDE SEQUENCE [LARGE SCALE GENOMIC DNA]</scope>
    <source>
        <strain evidence="7 8">DSM 17205</strain>
    </source>
</reference>
<evidence type="ECO:0000256" key="5">
    <source>
        <dbReference type="ARBA" id="ARBA00023136"/>
    </source>
</evidence>
<dbReference type="Proteomes" id="UP000248584">
    <property type="component" value="Unassembled WGS sequence"/>
</dbReference>
<comment type="caution">
    <text evidence="7">The sequence shown here is derived from an EMBL/GenBank/DDBJ whole genome shotgun (WGS) entry which is preliminary data.</text>
</comment>
<keyword evidence="8" id="KW-1185">Reference proteome</keyword>
<evidence type="ECO:0000256" key="3">
    <source>
        <dbReference type="ARBA" id="ARBA00022692"/>
    </source>
</evidence>
<keyword evidence="3 6" id="KW-0812">Transmembrane</keyword>
<proteinExistence type="inferred from homology"/>
<dbReference type="InterPro" id="IPR007156">
    <property type="entry name" value="MamQ_LemA"/>
</dbReference>
<feature type="transmembrane region" description="Helical" evidence="6">
    <location>
        <begin position="30"/>
        <end position="56"/>
    </location>
</feature>
<evidence type="ECO:0000256" key="4">
    <source>
        <dbReference type="ARBA" id="ARBA00022989"/>
    </source>
</evidence>
<comment type="subcellular location">
    <subcellularLocation>
        <location evidence="1">Membrane</location>
        <topology evidence="1">Single-pass membrane protein</topology>
    </subcellularLocation>
</comment>
<evidence type="ECO:0000313" key="8">
    <source>
        <dbReference type="Proteomes" id="UP000248584"/>
    </source>
</evidence>
<comment type="similarity">
    <text evidence="2">Belongs to the LemA family.</text>
</comment>